<organism evidence="7">
    <name type="scientific">Darwinula stevensoni</name>
    <dbReference type="NCBI Taxonomy" id="69355"/>
    <lineage>
        <taxon>Eukaryota</taxon>
        <taxon>Metazoa</taxon>
        <taxon>Ecdysozoa</taxon>
        <taxon>Arthropoda</taxon>
        <taxon>Crustacea</taxon>
        <taxon>Oligostraca</taxon>
        <taxon>Ostracoda</taxon>
        <taxon>Podocopa</taxon>
        <taxon>Podocopida</taxon>
        <taxon>Darwinulocopina</taxon>
        <taxon>Darwinuloidea</taxon>
        <taxon>Darwinulidae</taxon>
        <taxon>Darwinula</taxon>
    </lineage>
</organism>
<keyword evidence="4 5" id="KW-0472">Membrane</keyword>
<feature type="domain" description="Amino acid permease/ SLC12A" evidence="6">
    <location>
        <begin position="59"/>
        <end position="244"/>
    </location>
</feature>
<dbReference type="EMBL" id="CAJPEV010002347">
    <property type="protein sequence ID" value="CAG0896606.1"/>
    <property type="molecule type" value="Genomic_DNA"/>
</dbReference>
<dbReference type="GO" id="GO:0045202">
    <property type="term" value="C:synapse"/>
    <property type="evidence" value="ECO:0007669"/>
    <property type="project" value="GOC"/>
</dbReference>
<keyword evidence="3 5" id="KW-1133">Transmembrane helix</keyword>
<reference evidence="7" key="1">
    <citation type="submission" date="2020-11" db="EMBL/GenBank/DDBJ databases">
        <authorList>
            <person name="Tran Van P."/>
        </authorList>
    </citation>
    <scope>NUCLEOTIDE SEQUENCE</scope>
</reference>
<dbReference type="Gene3D" id="1.20.1740.10">
    <property type="entry name" value="Amino acid/polyamine transporter I"/>
    <property type="match status" value="1"/>
</dbReference>
<keyword evidence="8" id="KW-1185">Reference proteome</keyword>
<accession>A0A7R9A8N6</accession>
<dbReference type="InterPro" id="IPR004841">
    <property type="entry name" value="AA-permease/SLC12A_dom"/>
</dbReference>
<dbReference type="GO" id="GO:0005886">
    <property type="term" value="C:plasma membrane"/>
    <property type="evidence" value="ECO:0007669"/>
    <property type="project" value="TreeGrafter"/>
</dbReference>
<name>A0A7R9A8N6_9CRUS</name>
<proteinExistence type="predicted"/>
<gene>
    <name evidence="7" type="ORF">DSTB1V02_LOCUS9330</name>
</gene>
<dbReference type="AlphaFoldDB" id="A0A7R9A8N6"/>
<evidence type="ECO:0000256" key="3">
    <source>
        <dbReference type="ARBA" id="ARBA00022989"/>
    </source>
</evidence>
<sequence length="329" mass="35211">MTKASKMAYFVIQEEQQGRTKVATFLTSLGDHSVAIGAAPTDPNSKRTSGAQMATLFGVYLPCLQNIFGVILFIRLPWIVGTAGALQGFMIVFTCCCVTLLTSISMSAIATNGVVPAGGSYYMISRALGPEFGGAVGLLFYFGTTVAGAMYIIGAVEILLLYIAPGMSVGGDIQVDLEARFNNFRLYGTVLLFLLCCIIFILVKLVKKFASVALACVLLSILAIYVGIFVNVDGNDSLMMCLLGTRLLNQDKIGGNCSKEFGTPLFMSLCSLKDNTSNPDSESSYECDPYFSEHDVRLAPGIPGLGSTAFLIHKRSCLGFGSDLNSKFQ</sequence>
<dbReference type="GO" id="GO:0055064">
    <property type="term" value="P:chloride ion homeostasis"/>
    <property type="evidence" value="ECO:0007669"/>
    <property type="project" value="TreeGrafter"/>
</dbReference>
<feature type="transmembrane region" description="Helical" evidence="5">
    <location>
        <begin position="136"/>
        <end position="164"/>
    </location>
</feature>
<dbReference type="GO" id="GO:0055075">
    <property type="term" value="P:potassium ion homeostasis"/>
    <property type="evidence" value="ECO:0007669"/>
    <property type="project" value="TreeGrafter"/>
</dbReference>
<feature type="transmembrane region" description="Helical" evidence="5">
    <location>
        <begin position="88"/>
        <end position="115"/>
    </location>
</feature>
<dbReference type="EMBL" id="LR901864">
    <property type="protein sequence ID" value="CAD7249540.1"/>
    <property type="molecule type" value="Genomic_DNA"/>
</dbReference>
<dbReference type="GO" id="GO:1990573">
    <property type="term" value="P:potassium ion import across plasma membrane"/>
    <property type="evidence" value="ECO:0007669"/>
    <property type="project" value="TreeGrafter"/>
</dbReference>
<evidence type="ECO:0000313" key="8">
    <source>
        <dbReference type="Proteomes" id="UP000677054"/>
    </source>
</evidence>
<evidence type="ECO:0000256" key="1">
    <source>
        <dbReference type="ARBA" id="ARBA00004141"/>
    </source>
</evidence>
<dbReference type="InterPro" id="IPR004842">
    <property type="entry name" value="SLC12A_fam"/>
</dbReference>
<comment type="subcellular location">
    <subcellularLocation>
        <location evidence="1">Membrane</location>
        <topology evidence="1">Multi-pass membrane protein</topology>
    </subcellularLocation>
</comment>
<dbReference type="OrthoDB" id="2020542at2759"/>
<feature type="transmembrane region" description="Helical" evidence="5">
    <location>
        <begin position="184"/>
        <end position="203"/>
    </location>
</feature>
<dbReference type="GO" id="GO:0015379">
    <property type="term" value="F:potassium:chloride symporter activity"/>
    <property type="evidence" value="ECO:0007669"/>
    <property type="project" value="TreeGrafter"/>
</dbReference>
<feature type="transmembrane region" description="Helical" evidence="5">
    <location>
        <begin position="54"/>
        <end position="76"/>
    </location>
</feature>
<evidence type="ECO:0000256" key="4">
    <source>
        <dbReference type="ARBA" id="ARBA00023136"/>
    </source>
</evidence>
<evidence type="ECO:0000256" key="2">
    <source>
        <dbReference type="ARBA" id="ARBA00022692"/>
    </source>
</evidence>
<keyword evidence="2 5" id="KW-0812">Transmembrane</keyword>
<dbReference type="Pfam" id="PF00324">
    <property type="entry name" value="AA_permease"/>
    <property type="match status" value="1"/>
</dbReference>
<protein>
    <recommendedName>
        <fullName evidence="6">Amino acid permease/ SLC12A domain-containing protein</fullName>
    </recommendedName>
</protein>
<dbReference type="GO" id="GO:0006884">
    <property type="term" value="P:cell volume homeostasis"/>
    <property type="evidence" value="ECO:0007669"/>
    <property type="project" value="TreeGrafter"/>
</dbReference>
<dbReference type="PANTHER" id="PTHR11827">
    <property type="entry name" value="SOLUTE CARRIER FAMILY 12, CATION COTRANSPORTERS"/>
    <property type="match status" value="1"/>
</dbReference>
<dbReference type="Proteomes" id="UP000677054">
    <property type="component" value="Unassembled WGS sequence"/>
</dbReference>
<feature type="transmembrane region" description="Helical" evidence="5">
    <location>
        <begin position="210"/>
        <end position="230"/>
    </location>
</feature>
<evidence type="ECO:0000259" key="6">
    <source>
        <dbReference type="Pfam" id="PF00324"/>
    </source>
</evidence>
<dbReference type="GO" id="GO:0007268">
    <property type="term" value="P:chemical synaptic transmission"/>
    <property type="evidence" value="ECO:0007669"/>
    <property type="project" value="TreeGrafter"/>
</dbReference>
<evidence type="ECO:0000313" key="7">
    <source>
        <dbReference type="EMBL" id="CAD7249540.1"/>
    </source>
</evidence>
<evidence type="ECO:0000256" key="5">
    <source>
        <dbReference type="SAM" id="Phobius"/>
    </source>
</evidence>
<dbReference type="PANTHER" id="PTHR11827:SF73">
    <property type="entry name" value="KAZACHOC, ISOFORM G"/>
    <property type="match status" value="1"/>
</dbReference>